<sequence>MLEATYGIGKDSEIEIPREEIDPSDQVEWTWDESNDKDFVVLLNNNRDVTFHRDMSGGTAVVSMKVIIKDIWNKPAVRLRQEKASVYCFFRALFLLLTKHKTHFMSSSHCLVLAGVTK</sequence>
<accession>A0A8X6Y6N8</accession>
<dbReference type="AlphaFoldDB" id="A0A8X6Y6N8"/>
<dbReference type="EMBL" id="BMAV01016084">
    <property type="protein sequence ID" value="GFY66522.1"/>
    <property type="molecule type" value="Genomic_DNA"/>
</dbReference>
<evidence type="ECO:0000313" key="1">
    <source>
        <dbReference type="EMBL" id="GFY66522.1"/>
    </source>
</evidence>
<evidence type="ECO:0000313" key="2">
    <source>
        <dbReference type="Proteomes" id="UP000886998"/>
    </source>
</evidence>
<keyword evidence="2" id="KW-1185">Reference proteome</keyword>
<proteinExistence type="predicted"/>
<protein>
    <submittedName>
        <fullName evidence="1">Uncharacterized protein</fullName>
    </submittedName>
</protein>
<gene>
    <name evidence="1" type="ORF">TNIN_83401</name>
</gene>
<name>A0A8X6Y6N8_9ARAC</name>
<dbReference type="Proteomes" id="UP000886998">
    <property type="component" value="Unassembled WGS sequence"/>
</dbReference>
<comment type="caution">
    <text evidence="1">The sequence shown here is derived from an EMBL/GenBank/DDBJ whole genome shotgun (WGS) entry which is preliminary data.</text>
</comment>
<reference evidence="1" key="1">
    <citation type="submission" date="2020-08" db="EMBL/GenBank/DDBJ databases">
        <title>Multicomponent nature underlies the extraordinary mechanical properties of spider dragline silk.</title>
        <authorList>
            <person name="Kono N."/>
            <person name="Nakamura H."/>
            <person name="Mori M."/>
            <person name="Yoshida Y."/>
            <person name="Ohtoshi R."/>
            <person name="Malay A.D."/>
            <person name="Moran D.A.P."/>
            <person name="Tomita M."/>
            <person name="Numata K."/>
            <person name="Arakawa K."/>
        </authorList>
    </citation>
    <scope>NUCLEOTIDE SEQUENCE</scope>
</reference>
<organism evidence="1 2">
    <name type="scientific">Trichonephila inaurata madagascariensis</name>
    <dbReference type="NCBI Taxonomy" id="2747483"/>
    <lineage>
        <taxon>Eukaryota</taxon>
        <taxon>Metazoa</taxon>
        <taxon>Ecdysozoa</taxon>
        <taxon>Arthropoda</taxon>
        <taxon>Chelicerata</taxon>
        <taxon>Arachnida</taxon>
        <taxon>Araneae</taxon>
        <taxon>Araneomorphae</taxon>
        <taxon>Entelegynae</taxon>
        <taxon>Araneoidea</taxon>
        <taxon>Nephilidae</taxon>
        <taxon>Trichonephila</taxon>
        <taxon>Trichonephila inaurata</taxon>
    </lineage>
</organism>